<sequence length="96" mass="10597">MQYNTKDSSLRLAYGVQPQPRAIASLAGETIVKVACGTNHRDLHQYPEGRYSRGPACYCVACGMGYSMVIVDRTNVGDRFEQLDIYDGKASGERMS</sequence>
<dbReference type="PANTHER" id="PTHR46207:SF1">
    <property type="entry name" value="PROTEIN RCC2"/>
    <property type="match status" value="1"/>
</dbReference>
<protein>
    <submittedName>
        <fullName evidence="1">Uncharacterized protein</fullName>
    </submittedName>
</protein>
<organism evidence="1 2">
    <name type="scientific">Hevea brasiliensis</name>
    <name type="common">Para rubber tree</name>
    <name type="synonym">Siphonia brasiliensis</name>
    <dbReference type="NCBI Taxonomy" id="3981"/>
    <lineage>
        <taxon>Eukaryota</taxon>
        <taxon>Viridiplantae</taxon>
        <taxon>Streptophyta</taxon>
        <taxon>Embryophyta</taxon>
        <taxon>Tracheophyta</taxon>
        <taxon>Spermatophyta</taxon>
        <taxon>Magnoliopsida</taxon>
        <taxon>eudicotyledons</taxon>
        <taxon>Gunneridae</taxon>
        <taxon>Pentapetalae</taxon>
        <taxon>rosids</taxon>
        <taxon>fabids</taxon>
        <taxon>Malpighiales</taxon>
        <taxon>Euphorbiaceae</taxon>
        <taxon>Crotonoideae</taxon>
        <taxon>Micrandreae</taxon>
        <taxon>Hevea</taxon>
    </lineage>
</organism>
<keyword evidence="2" id="KW-1185">Reference proteome</keyword>
<dbReference type="Proteomes" id="UP000467840">
    <property type="component" value="Chromosome 14"/>
</dbReference>
<dbReference type="InterPro" id="IPR028641">
    <property type="entry name" value="RCC2"/>
</dbReference>
<proteinExistence type="predicted"/>
<dbReference type="EMBL" id="JAAGAX010000006">
    <property type="protein sequence ID" value="KAF2310079.1"/>
    <property type="molecule type" value="Genomic_DNA"/>
</dbReference>
<gene>
    <name evidence="1" type="ORF">GH714_006468</name>
</gene>
<dbReference type="GO" id="GO:0016020">
    <property type="term" value="C:membrane"/>
    <property type="evidence" value="ECO:0007669"/>
    <property type="project" value="TreeGrafter"/>
</dbReference>
<dbReference type="PANTHER" id="PTHR46207">
    <property type="entry name" value="PROTEIN RCC2"/>
    <property type="match status" value="1"/>
</dbReference>
<comment type="caution">
    <text evidence="1">The sequence shown here is derived from an EMBL/GenBank/DDBJ whole genome shotgun (WGS) entry which is preliminary data.</text>
</comment>
<evidence type="ECO:0000313" key="2">
    <source>
        <dbReference type="Proteomes" id="UP000467840"/>
    </source>
</evidence>
<evidence type="ECO:0000313" key="1">
    <source>
        <dbReference type="EMBL" id="KAF2310079.1"/>
    </source>
</evidence>
<dbReference type="AlphaFoldDB" id="A0A6A6MDN7"/>
<reference evidence="1 2" key="1">
    <citation type="journal article" date="2020" name="Mol. Plant">
        <title>The Chromosome-Based Rubber Tree Genome Provides New Insights into Spurge Genome Evolution and Rubber Biosynthesis.</title>
        <authorList>
            <person name="Liu J."/>
            <person name="Shi C."/>
            <person name="Shi C.C."/>
            <person name="Li W."/>
            <person name="Zhang Q.J."/>
            <person name="Zhang Y."/>
            <person name="Li K."/>
            <person name="Lu H.F."/>
            <person name="Shi C."/>
            <person name="Zhu S.T."/>
            <person name="Xiao Z.Y."/>
            <person name="Nan H."/>
            <person name="Yue Y."/>
            <person name="Zhu X.G."/>
            <person name="Wu Y."/>
            <person name="Hong X.N."/>
            <person name="Fan G.Y."/>
            <person name="Tong Y."/>
            <person name="Zhang D."/>
            <person name="Mao C.L."/>
            <person name="Liu Y.L."/>
            <person name="Hao S.J."/>
            <person name="Liu W.Q."/>
            <person name="Lv M.Q."/>
            <person name="Zhang H.B."/>
            <person name="Liu Y."/>
            <person name="Hu-Tang G.R."/>
            <person name="Wang J.P."/>
            <person name="Wang J.H."/>
            <person name="Sun Y.H."/>
            <person name="Ni S.B."/>
            <person name="Chen W.B."/>
            <person name="Zhang X.C."/>
            <person name="Jiao Y.N."/>
            <person name="Eichler E.E."/>
            <person name="Li G.H."/>
            <person name="Liu X."/>
            <person name="Gao L.Z."/>
        </authorList>
    </citation>
    <scope>NUCLEOTIDE SEQUENCE [LARGE SCALE GENOMIC DNA]</scope>
    <source>
        <strain evidence="2">cv. GT1</strain>
        <tissue evidence="1">Leaf</tissue>
    </source>
</reference>
<dbReference type="GO" id="GO:0031267">
    <property type="term" value="F:small GTPase binding"/>
    <property type="evidence" value="ECO:0007669"/>
    <property type="project" value="TreeGrafter"/>
</dbReference>
<name>A0A6A6MDN7_HEVBR</name>
<accession>A0A6A6MDN7</accession>